<dbReference type="SUPFAM" id="SSF54695">
    <property type="entry name" value="POZ domain"/>
    <property type="match status" value="1"/>
</dbReference>
<proteinExistence type="predicted"/>
<dbReference type="STRING" id="1220188.A0A4S3J905"/>
<dbReference type="Gene3D" id="3.30.710.10">
    <property type="entry name" value="Potassium Channel Kv1.1, Chain A"/>
    <property type="match status" value="1"/>
</dbReference>
<name>A0A4S3J905_9EURO</name>
<evidence type="ECO:0000313" key="2">
    <source>
        <dbReference type="EMBL" id="THC91496.1"/>
    </source>
</evidence>
<dbReference type="PANTHER" id="PTHR47843:SF5">
    <property type="entry name" value="BTB_POZ DOMAIN PROTEIN"/>
    <property type="match status" value="1"/>
</dbReference>
<dbReference type="InterPro" id="IPR011333">
    <property type="entry name" value="SKP1/BTB/POZ_sf"/>
</dbReference>
<organism evidence="2 3">
    <name type="scientific">Aspergillus tanneri</name>
    <dbReference type="NCBI Taxonomy" id="1220188"/>
    <lineage>
        <taxon>Eukaryota</taxon>
        <taxon>Fungi</taxon>
        <taxon>Dikarya</taxon>
        <taxon>Ascomycota</taxon>
        <taxon>Pezizomycotina</taxon>
        <taxon>Eurotiomycetes</taxon>
        <taxon>Eurotiomycetidae</taxon>
        <taxon>Eurotiales</taxon>
        <taxon>Aspergillaceae</taxon>
        <taxon>Aspergillus</taxon>
        <taxon>Aspergillus subgen. Circumdati</taxon>
    </lineage>
</organism>
<dbReference type="CDD" id="cd18186">
    <property type="entry name" value="BTB_POZ_ZBTB_KLHL-like"/>
    <property type="match status" value="1"/>
</dbReference>
<evidence type="ECO:0000313" key="3">
    <source>
        <dbReference type="Proteomes" id="UP000308092"/>
    </source>
</evidence>
<dbReference type="PANTHER" id="PTHR47843">
    <property type="entry name" value="BTB DOMAIN-CONTAINING PROTEIN-RELATED"/>
    <property type="match status" value="1"/>
</dbReference>
<evidence type="ECO:0000259" key="1">
    <source>
        <dbReference type="PROSITE" id="PS50097"/>
    </source>
</evidence>
<dbReference type="SMART" id="SM00225">
    <property type="entry name" value="BTB"/>
    <property type="match status" value="1"/>
</dbReference>
<keyword evidence="3" id="KW-1185">Reference proteome</keyword>
<dbReference type="InterPro" id="IPR000210">
    <property type="entry name" value="BTB/POZ_dom"/>
</dbReference>
<sequence>MESSNIMVTRNLLHTGKYSDLVIQCNGQALRVHRAIVCSQSPFFAAALNSNFREAAEGRIILPEDDMETIKRVVSYLYLQDYDQERNGLGCPESKEARSVANCNSGATPLDNAGETKSPEMETSLASISTASEATAYNNLHVYIAADKFGIEPLKTLARDRLANWMRRNWNEEVFAQVVRDVLQSSPPHEKEFRDIVIGVIIDNIQIVKQERVMALVGEFGFLGSAVVKELVQHLQFSTKKRRQLVKLCAFVLQTLQSRVQSADRR</sequence>
<dbReference type="EMBL" id="SOSA01000410">
    <property type="protein sequence ID" value="THC91496.1"/>
    <property type="molecule type" value="Genomic_DNA"/>
</dbReference>
<dbReference type="Proteomes" id="UP000308092">
    <property type="component" value="Unassembled WGS sequence"/>
</dbReference>
<accession>A0A4S3J905</accession>
<dbReference type="AlphaFoldDB" id="A0A4S3J905"/>
<reference evidence="2 3" key="1">
    <citation type="submission" date="2019-03" db="EMBL/GenBank/DDBJ databases">
        <title>The genome sequence of a newly discovered highly antifungal drug resistant Aspergillus species, Aspergillus tanneri NIH 1004.</title>
        <authorList>
            <person name="Mounaud S."/>
            <person name="Singh I."/>
            <person name="Joardar V."/>
            <person name="Pakala S."/>
            <person name="Pakala S."/>
            <person name="Venepally P."/>
            <person name="Hoover J."/>
            <person name="Nierman W."/>
            <person name="Chung J."/>
            <person name="Losada L."/>
        </authorList>
    </citation>
    <scope>NUCLEOTIDE SEQUENCE [LARGE SCALE GENOMIC DNA]</scope>
    <source>
        <strain evidence="2 3">NIH1004</strain>
    </source>
</reference>
<comment type="caution">
    <text evidence="2">The sequence shown here is derived from an EMBL/GenBank/DDBJ whole genome shotgun (WGS) entry which is preliminary data.</text>
</comment>
<dbReference type="Pfam" id="PF00651">
    <property type="entry name" value="BTB"/>
    <property type="match status" value="1"/>
</dbReference>
<feature type="domain" description="BTB" evidence="1">
    <location>
        <begin position="19"/>
        <end position="86"/>
    </location>
</feature>
<gene>
    <name evidence="2" type="ORF">EYZ11_009053</name>
</gene>
<dbReference type="VEuPathDB" id="FungiDB:EYZ11_009053"/>
<dbReference type="PROSITE" id="PS50097">
    <property type="entry name" value="BTB"/>
    <property type="match status" value="1"/>
</dbReference>
<protein>
    <recommendedName>
        <fullName evidence="1">BTB domain-containing protein</fullName>
    </recommendedName>
</protein>